<dbReference type="Proteomes" id="UP000886841">
    <property type="component" value="Unassembled WGS sequence"/>
</dbReference>
<dbReference type="PANTHER" id="PTHR43591">
    <property type="entry name" value="METHYLTRANSFERASE"/>
    <property type="match status" value="1"/>
</dbReference>
<dbReference type="InterPro" id="IPR029063">
    <property type="entry name" value="SAM-dependent_MTases_sf"/>
</dbReference>
<name>A0A9D1JHA4_9FIRM</name>
<feature type="domain" description="Methyltransferase type 11" evidence="1">
    <location>
        <begin position="52"/>
        <end position="146"/>
    </location>
</feature>
<protein>
    <submittedName>
        <fullName evidence="2">Methyltransferase domain-containing protein</fullName>
    </submittedName>
</protein>
<dbReference type="InterPro" id="IPR013216">
    <property type="entry name" value="Methyltransf_11"/>
</dbReference>
<dbReference type="EMBL" id="DVHU01000115">
    <property type="protein sequence ID" value="HIR94301.1"/>
    <property type="molecule type" value="Genomic_DNA"/>
</dbReference>
<evidence type="ECO:0000259" key="1">
    <source>
        <dbReference type="Pfam" id="PF08241"/>
    </source>
</evidence>
<reference evidence="2" key="2">
    <citation type="journal article" date="2021" name="PeerJ">
        <title>Extensive microbial diversity within the chicken gut microbiome revealed by metagenomics and culture.</title>
        <authorList>
            <person name="Gilroy R."/>
            <person name="Ravi A."/>
            <person name="Getino M."/>
            <person name="Pursley I."/>
            <person name="Horton D.L."/>
            <person name="Alikhan N.F."/>
            <person name="Baker D."/>
            <person name="Gharbi K."/>
            <person name="Hall N."/>
            <person name="Watson M."/>
            <person name="Adriaenssens E.M."/>
            <person name="Foster-Nyarko E."/>
            <person name="Jarju S."/>
            <person name="Secka A."/>
            <person name="Antonio M."/>
            <person name="Oren A."/>
            <person name="Chaudhuri R.R."/>
            <person name="La Ragione R."/>
            <person name="Hildebrand F."/>
            <person name="Pallen M.J."/>
        </authorList>
    </citation>
    <scope>NUCLEOTIDE SEQUENCE</scope>
    <source>
        <strain evidence="2">ChiSxjej1B13-7041</strain>
    </source>
</reference>
<comment type="caution">
    <text evidence="2">The sequence shown here is derived from an EMBL/GenBank/DDBJ whole genome shotgun (WGS) entry which is preliminary data.</text>
</comment>
<evidence type="ECO:0000313" key="3">
    <source>
        <dbReference type="Proteomes" id="UP000886841"/>
    </source>
</evidence>
<accession>A0A9D1JHA4</accession>
<evidence type="ECO:0000313" key="2">
    <source>
        <dbReference type="EMBL" id="HIR94301.1"/>
    </source>
</evidence>
<dbReference type="PANTHER" id="PTHR43591:SF24">
    <property type="entry name" value="2-METHOXY-6-POLYPRENYL-1,4-BENZOQUINOL METHYLASE, MITOCHONDRIAL"/>
    <property type="match status" value="1"/>
</dbReference>
<proteinExistence type="predicted"/>
<dbReference type="AlphaFoldDB" id="A0A9D1JHA4"/>
<dbReference type="GO" id="GO:0032259">
    <property type="term" value="P:methylation"/>
    <property type="evidence" value="ECO:0007669"/>
    <property type="project" value="UniProtKB-KW"/>
</dbReference>
<gene>
    <name evidence="2" type="ORF">IAB98_12875</name>
</gene>
<keyword evidence="2" id="KW-0808">Transferase</keyword>
<reference evidence="2" key="1">
    <citation type="submission" date="2020-10" db="EMBL/GenBank/DDBJ databases">
        <authorList>
            <person name="Gilroy R."/>
        </authorList>
    </citation>
    <scope>NUCLEOTIDE SEQUENCE</scope>
    <source>
        <strain evidence="2">ChiSxjej1B13-7041</strain>
    </source>
</reference>
<dbReference type="Gene3D" id="3.40.50.150">
    <property type="entry name" value="Vaccinia Virus protein VP39"/>
    <property type="match status" value="1"/>
</dbReference>
<dbReference type="Pfam" id="PF08241">
    <property type="entry name" value="Methyltransf_11"/>
    <property type="match status" value="1"/>
</dbReference>
<dbReference type="GO" id="GO:0008757">
    <property type="term" value="F:S-adenosylmethionine-dependent methyltransferase activity"/>
    <property type="evidence" value="ECO:0007669"/>
    <property type="project" value="InterPro"/>
</dbReference>
<dbReference type="CDD" id="cd02440">
    <property type="entry name" value="AdoMet_MTases"/>
    <property type="match status" value="1"/>
</dbReference>
<dbReference type="SUPFAM" id="SSF53335">
    <property type="entry name" value="S-adenosyl-L-methionine-dependent methyltransferases"/>
    <property type="match status" value="1"/>
</dbReference>
<organism evidence="2 3">
    <name type="scientific">Candidatus Egerieimonas intestinavium</name>
    <dbReference type="NCBI Taxonomy" id="2840777"/>
    <lineage>
        <taxon>Bacteria</taxon>
        <taxon>Bacillati</taxon>
        <taxon>Bacillota</taxon>
        <taxon>Clostridia</taxon>
        <taxon>Lachnospirales</taxon>
        <taxon>Lachnospiraceae</taxon>
        <taxon>Lachnospiraceae incertae sedis</taxon>
        <taxon>Candidatus Egerieimonas</taxon>
    </lineage>
</organism>
<keyword evidence="2" id="KW-0489">Methyltransferase</keyword>
<sequence>MEAIKEKVFEYWSQRAKDFAIQRIREFSSEKHELWLEEFERHIPMDKKLKILDVGTGTGFFALLLAAKGHQVTGIDLTENMIEEAKKISRETGLTADFYVMDAENPNLPVKSFDVIVSRNLTWTLPHLAQAYQSWHRLLKPNGIFINFDGDYCHEKKNQPVPENHAHKSLPGELMQKYEEIKDELREGQRIRPYWDRELLQQAGFRDIETDKSVWKRIYHNFDEFYNPTPIFKIVAYA</sequence>